<keyword evidence="4" id="KW-1185">Reference proteome</keyword>
<dbReference type="Gene3D" id="3.40.1350.10">
    <property type="match status" value="1"/>
</dbReference>
<dbReference type="Pfam" id="PF02021">
    <property type="entry name" value="UPF0102"/>
    <property type="match status" value="1"/>
</dbReference>
<proteinExistence type="inferred from homology"/>
<dbReference type="EMBL" id="JBDKXB010000004">
    <property type="protein sequence ID" value="MEY6431750.1"/>
    <property type="molecule type" value="Genomic_DNA"/>
</dbReference>
<dbReference type="PANTHER" id="PTHR34039:SF1">
    <property type="entry name" value="UPF0102 PROTEIN YRAN"/>
    <property type="match status" value="1"/>
</dbReference>
<evidence type="ECO:0000313" key="4">
    <source>
        <dbReference type="Proteomes" id="UP001564408"/>
    </source>
</evidence>
<dbReference type="InterPro" id="IPR011335">
    <property type="entry name" value="Restrct_endonuc-II-like"/>
</dbReference>
<dbReference type="Proteomes" id="UP001564408">
    <property type="component" value="Unassembled WGS sequence"/>
</dbReference>
<dbReference type="HAMAP" id="MF_00048">
    <property type="entry name" value="UPF0102"/>
    <property type="match status" value="1"/>
</dbReference>
<dbReference type="CDD" id="cd20736">
    <property type="entry name" value="PoNe_Nuclease"/>
    <property type="match status" value="1"/>
</dbReference>
<name>A0ABV4BBA0_9GAMM</name>
<dbReference type="NCBIfam" id="TIGR00252">
    <property type="entry name" value="YraN family protein"/>
    <property type="match status" value="1"/>
</dbReference>
<protein>
    <recommendedName>
        <fullName evidence="2">UPF0102 protein ABC977_04930</fullName>
    </recommendedName>
</protein>
<dbReference type="NCBIfam" id="NF009150">
    <property type="entry name" value="PRK12497.1-3"/>
    <property type="match status" value="1"/>
</dbReference>
<dbReference type="RefSeq" id="WP_369666133.1">
    <property type="nucleotide sequence ID" value="NZ_JBDKXB010000004.1"/>
</dbReference>
<organism evidence="3 4">
    <name type="scientific">Thioalkalicoccus limnaeus</name>
    <dbReference type="NCBI Taxonomy" id="120681"/>
    <lineage>
        <taxon>Bacteria</taxon>
        <taxon>Pseudomonadati</taxon>
        <taxon>Pseudomonadota</taxon>
        <taxon>Gammaproteobacteria</taxon>
        <taxon>Chromatiales</taxon>
        <taxon>Chromatiaceae</taxon>
        <taxon>Thioalkalicoccus</taxon>
    </lineage>
</organism>
<dbReference type="InterPro" id="IPR003509">
    <property type="entry name" value="UPF0102_YraN-like"/>
</dbReference>
<dbReference type="PANTHER" id="PTHR34039">
    <property type="entry name" value="UPF0102 PROTEIN YRAN"/>
    <property type="match status" value="1"/>
</dbReference>
<comment type="similarity">
    <text evidence="1 2">Belongs to the UPF0102 family.</text>
</comment>
<comment type="caution">
    <text evidence="3">The sequence shown here is derived from an EMBL/GenBank/DDBJ whole genome shotgun (WGS) entry which is preliminary data.</text>
</comment>
<dbReference type="InterPro" id="IPR011856">
    <property type="entry name" value="tRNA_endonuc-like_dom_sf"/>
</dbReference>
<gene>
    <name evidence="3" type="ORF">ABC977_04930</name>
</gene>
<evidence type="ECO:0000256" key="2">
    <source>
        <dbReference type="HAMAP-Rule" id="MF_00048"/>
    </source>
</evidence>
<evidence type="ECO:0000313" key="3">
    <source>
        <dbReference type="EMBL" id="MEY6431750.1"/>
    </source>
</evidence>
<accession>A0ABV4BBA0</accession>
<reference evidence="3 4" key="1">
    <citation type="submission" date="2024-05" db="EMBL/GenBank/DDBJ databases">
        <title>Genome Sequence and Characterization of the New Strain Purple Sulfur Bacterium of Genus Thioalkalicoccus.</title>
        <authorList>
            <person name="Bryantseva I.A."/>
            <person name="Kyndt J.A."/>
            <person name="Imhoff J.F."/>
        </authorList>
    </citation>
    <scope>NUCLEOTIDE SEQUENCE [LARGE SCALE GENOMIC DNA]</scope>
    <source>
        <strain evidence="3 4">Um2</strain>
    </source>
</reference>
<sequence>MRGRRTLSDTQAVGAEKEGLARRFLEGRGLRFLDQNYRCRMGEIDLIMQDKGVLVFIEVRFRRSDRCGGAVASVDTRKQRRLISAAKRYLLQYPTNLPCRFDVLAIGRANEIDWIEDAFRVE</sequence>
<evidence type="ECO:0000256" key="1">
    <source>
        <dbReference type="ARBA" id="ARBA00006738"/>
    </source>
</evidence>
<dbReference type="SUPFAM" id="SSF52980">
    <property type="entry name" value="Restriction endonuclease-like"/>
    <property type="match status" value="1"/>
</dbReference>